<name>A0A0P1A3S4_PLAHL</name>
<proteinExistence type="predicted"/>
<protein>
    <submittedName>
        <fullName evidence="2">Uncharacterized protein</fullName>
    </submittedName>
</protein>
<dbReference type="Proteomes" id="UP000054928">
    <property type="component" value="Unassembled WGS sequence"/>
</dbReference>
<keyword evidence="3" id="KW-1185">Reference proteome</keyword>
<evidence type="ECO:0000313" key="3">
    <source>
        <dbReference type="Proteomes" id="UP000054928"/>
    </source>
</evidence>
<sequence>MFVVFASHRPTLSFHNSHKLKAICLISDRHASISGHFKADAKSVDISARRSYSSHEKQREGQTQLETV</sequence>
<evidence type="ECO:0000313" key="2">
    <source>
        <dbReference type="EMBL" id="CEG35110.1"/>
    </source>
</evidence>
<accession>A0A0P1A3S4</accession>
<reference evidence="3" key="1">
    <citation type="submission" date="2014-09" db="EMBL/GenBank/DDBJ databases">
        <authorList>
            <person name="Sharma Rahul"/>
            <person name="Thines Marco"/>
        </authorList>
    </citation>
    <scope>NUCLEOTIDE SEQUENCE [LARGE SCALE GENOMIC DNA]</scope>
</reference>
<organism evidence="2 3">
    <name type="scientific">Plasmopara halstedii</name>
    <name type="common">Downy mildew of sunflower</name>
    <dbReference type="NCBI Taxonomy" id="4781"/>
    <lineage>
        <taxon>Eukaryota</taxon>
        <taxon>Sar</taxon>
        <taxon>Stramenopiles</taxon>
        <taxon>Oomycota</taxon>
        <taxon>Peronosporomycetes</taxon>
        <taxon>Peronosporales</taxon>
        <taxon>Peronosporaceae</taxon>
        <taxon>Plasmopara</taxon>
    </lineage>
</organism>
<dbReference type="EMBL" id="CCYD01000007">
    <property type="protein sequence ID" value="CEG35110.1"/>
    <property type="molecule type" value="Genomic_DNA"/>
</dbReference>
<feature type="region of interest" description="Disordered" evidence="1">
    <location>
        <begin position="49"/>
        <end position="68"/>
    </location>
</feature>
<dbReference type="GeneID" id="59052686"/>
<dbReference type="RefSeq" id="XP_036262959.1">
    <property type="nucleotide sequence ID" value="XM_036407406.1"/>
</dbReference>
<dbReference type="AlphaFoldDB" id="A0A0P1A3S4"/>
<evidence type="ECO:0000256" key="1">
    <source>
        <dbReference type="SAM" id="MobiDB-lite"/>
    </source>
</evidence>